<proteinExistence type="predicted"/>
<dbReference type="GO" id="GO:0008270">
    <property type="term" value="F:zinc ion binding"/>
    <property type="evidence" value="ECO:0007669"/>
    <property type="project" value="TreeGrafter"/>
</dbReference>
<dbReference type="SUPFAM" id="SSF117856">
    <property type="entry name" value="AF0104/ALDC/Ptd012-like"/>
    <property type="match status" value="1"/>
</dbReference>
<evidence type="ECO:0000256" key="1">
    <source>
        <dbReference type="ARBA" id="ARBA00004123"/>
    </source>
</evidence>
<gene>
    <name evidence="8" type="ORF">PSALAMII_LOCUS10999</name>
</gene>
<dbReference type="EMBL" id="CAJVPG010000460">
    <property type="protein sequence ID" value="CAG8429789.1"/>
    <property type="molecule type" value="Genomic_DNA"/>
</dbReference>
<evidence type="ECO:0000256" key="6">
    <source>
        <dbReference type="ARBA" id="ARBA00023242"/>
    </source>
</evidence>
<evidence type="ECO:0000313" key="9">
    <source>
        <dbReference type="Proteomes" id="UP001152649"/>
    </source>
</evidence>
<sequence length="308" mass="34277">MGDYLPMKSITLEPPPLNELRDVIENGLKKAFKAASVDITRCPNLRQPPFHLSAPGLCGDERIADVGGPPYLQPVSDLSKKYTLPKVLDLIGMEGQGFAIGAAGGPFHVVGKNSELVPSLARGANGKWENLSRYVHIDDDQNIRLDRVPNDTRDCGLMANLFVSRGYPGEVLHIKAKGRLGHLNFPESIQELLRVKYGDRLVSMGGVFLVTKGKTKLHVMTDFSTSPCPGPEHEWFRYYETDAPIVCLTAFHSVDILDWNLRMEHTHCFSDHGAGGHYHYDTTPEEVEYEAWLNTAKGVYRLDQPPLV</sequence>
<dbReference type="CDD" id="cd17298">
    <property type="entry name" value="DUF1907"/>
    <property type="match status" value="1"/>
</dbReference>
<evidence type="ECO:0000256" key="4">
    <source>
        <dbReference type="ARBA" id="ARBA00022801"/>
    </source>
</evidence>
<organism evidence="8 9">
    <name type="scientific">Penicillium salamii</name>
    <dbReference type="NCBI Taxonomy" id="1612424"/>
    <lineage>
        <taxon>Eukaryota</taxon>
        <taxon>Fungi</taxon>
        <taxon>Dikarya</taxon>
        <taxon>Ascomycota</taxon>
        <taxon>Pezizomycotina</taxon>
        <taxon>Eurotiomycetes</taxon>
        <taxon>Eurotiomycetidae</taxon>
        <taxon>Eurotiales</taxon>
        <taxon>Aspergillaceae</taxon>
        <taxon>Penicillium</taxon>
    </lineage>
</organism>
<evidence type="ECO:0000256" key="2">
    <source>
        <dbReference type="ARBA" id="ARBA00011245"/>
    </source>
</evidence>
<evidence type="ECO:0000313" key="8">
    <source>
        <dbReference type="EMBL" id="CAG8429789.1"/>
    </source>
</evidence>
<name>A0A9W4JYY6_9EURO</name>
<dbReference type="AlphaFoldDB" id="A0A9W4JYY6"/>
<accession>A0A9W4JYY6</accession>
<dbReference type="GO" id="GO:0016788">
    <property type="term" value="F:hydrolase activity, acting on ester bonds"/>
    <property type="evidence" value="ECO:0007669"/>
    <property type="project" value="TreeGrafter"/>
</dbReference>
<dbReference type="Proteomes" id="UP001152649">
    <property type="component" value="Unassembled WGS sequence"/>
</dbReference>
<evidence type="ECO:0000256" key="5">
    <source>
        <dbReference type="ARBA" id="ARBA00022833"/>
    </source>
</evidence>
<keyword evidence="6" id="KW-0539">Nucleus</keyword>
<protein>
    <recommendedName>
        <fullName evidence="7">DUF1907 domain-containing protein</fullName>
    </recommendedName>
</protein>
<comment type="subunit">
    <text evidence="2">Monomer.</text>
</comment>
<comment type="caution">
    <text evidence="8">The sequence shown here is derived from an EMBL/GenBank/DDBJ whole genome shotgun (WGS) entry which is preliminary data.</text>
</comment>
<evidence type="ECO:0000256" key="3">
    <source>
        <dbReference type="ARBA" id="ARBA00022723"/>
    </source>
</evidence>
<evidence type="ECO:0000259" key="7">
    <source>
        <dbReference type="SMART" id="SM01168"/>
    </source>
</evidence>
<keyword evidence="5" id="KW-0862">Zinc</keyword>
<dbReference type="SMART" id="SM01168">
    <property type="entry name" value="DUF1907"/>
    <property type="match status" value="1"/>
</dbReference>
<dbReference type="PANTHER" id="PTHR13204:SF1">
    <property type="entry name" value="ESTER HYDROLASE C11ORF54"/>
    <property type="match status" value="1"/>
</dbReference>
<dbReference type="PANTHER" id="PTHR13204">
    <property type="entry name" value="PTD012 PROTEIN"/>
    <property type="match status" value="1"/>
</dbReference>
<feature type="domain" description="DUF1907" evidence="7">
    <location>
        <begin position="23"/>
        <end position="302"/>
    </location>
</feature>
<keyword evidence="9" id="KW-1185">Reference proteome</keyword>
<keyword evidence="4" id="KW-0378">Hydrolase</keyword>
<comment type="subcellular location">
    <subcellularLocation>
        <location evidence="1">Nucleus</location>
    </subcellularLocation>
</comment>
<dbReference type="GO" id="GO:0005634">
    <property type="term" value="C:nucleus"/>
    <property type="evidence" value="ECO:0007669"/>
    <property type="project" value="UniProtKB-SubCell"/>
</dbReference>
<dbReference type="InterPro" id="IPR015021">
    <property type="entry name" value="C11orf54_DUF1907"/>
</dbReference>
<keyword evidence="3" id="KW-0479">Metal-binding</keyword>
<dbReference type="OrthoDB" id="5119241at2759"/>
<dbReference type="Pfam" id="PF08925">
    <property type="entry name" value="DUF1907"/>
    <property type="match status" value="1"/>
</dbReference>
<reference evidence="8" key="1">
    <citation type="submission" date="2021-07" db="EMBL/GenBank/DDBJ databases">
        <authorList>
            <person name="Branca A.L. A."/>
        </authorList>
    </citation>
    <scope>NUCLEOTIDE SEQUENCE</scope>
</reference>